<feature type="domain" description="Flagellar hook-associated protein FlgK helical" evidence="8">
    <location>
        <begin position="113"/>
        <end position="355"/>
    </location>
</feature>
<feature type="domain" description="Flagellar basal-body/hook protein C-terminal" evidence="7">
    <location>
        <begin position="463"/>
        <end position="499"/>
    </location>
</feature>
<keyword evidence="5" id="KW-0964">Secreted</keyword>
<evidence type="ECO:0000256" key="4">
    <source>
        <dbReference type="ARBA" id="ARBA00016244"/>
    </source>
</evidence>
<evidence type="ECO:0000256" key="1">
    <source>
        <dbReference type="ARBA" id="ARBA00004365"/>
    </source>
</evidence>
<keyword evidence="9" id="KW-0969">Cilium</keyword>
<keyword evidence="6" id="KW-0975">Bacterial flagellum</keyword>
<keyword evidence="9" id="KW-0282">Flagellum</keyword>
<reference evidence="9 10" key="1">
    <citation type="submission" date="2020-08" db="EMBL/GenBank/DDBJ databases">
        <title>Genome public.</title>
        <authorList>
            <person name="Liu C."/>
            <person name="Sun Q."/>
        </authorList>
    </citation>
    <scope>NUCLEOTIDE SEQUENCE [LARGE SCALE GENOMIC DNA]</scope>
    <source>
        <strain evidence="9 10">NSJ-66</strain>
    </source>
</reference>
<dbReference type="Proteomes" id="UP000634672">
    <property type="component" value="Unassembled WGS sequence"/>
</dbReference>
<evidence type="ECO:0000259" key="8">
    <source>
        <dbReference type="Pfam" id="PF22638"/>
    </source>
</evidence>
<keyword evidence="9" id="KW-0966">Cell projection</keyword>
<dbReference type="PANTHER" id="PTHR30033">
    <property type="entry name" value="FLAGELLAR HOOK-ASSOCIATED PROTEIN 1"/>
    <property type="match status" value="1"/>
</dbReference>
<evidence type="ECO:0000256" key="6">
    <source>
        <dbReference type="ARBA" id="ARBA00023143"/>
    </source>
</evidence>
<dbReference type="Pfam" id="PF06429">
    <property type="entry name" value="Flg_bbr_C"/>
    <property type="match status" value="1"/>
</dbReference>
<dbReference type="RefSeq" id="WP_187023274.1">
    <property type="nucleotide sequence ID" value="NZ_JACOPB010000011.1"/>
</dbReference>
<dbReference type="EMBL" id="JACOPB010000011">
    <property type="protein sequence ID" value="MBC5710486.1"/>
    <property type="molecule type" value="Genomic_DNA"/>
</dbReference>
<gene>
    <name evidence="9" type="primary">flgK</name>
    <name evidence="9" type="ORF">H8S75_21275</name>
</gene>
<dbReference type="InterPro" id="IPR002371">
    <property type="entry name" value="FlgK"/>
</dbReference>
<organism evidence="9 10">
    <name type="scientific">Hungatella hominis</name>
    <dbReference type="NCBI Taxonomy" id="2763050"/>
    <lineage>
        <taxon>Bacteria</taxon>
        <taxon>Bacillati</taxon>
        <taxon>Bacillota</taxon>
        <taxon>Clostridia</taxon>
        <taxon>Lachnospirales</taxon>
        <taxon>Lachnospiraceae</taxon>
        <taxon>Hungatella</taxon>
    </lineage>
</organism>
<accession>A0ABR7HBD3</accession>
<protein>
    <recommendedName>
        <fullName evidence="4">Flagellar hook-associated protein 1</fullName>
    </recommendedName>
</protein>
<proteinExistence type="inferred from homology"/>
<evidence type="ECO:0000259" key="7">
    <source>
        <dbReference type="Pfam" id="PF06429"/>
    </source>
</evidence>
<dbReference type="NCBIfam" id="TIGR02492">
    <property type="entry name" value="flgK_ends"/>
    <property type="match status" value="1"/>
</dbReference>
<dbReference type="InterPro" id="IPR010930">
    <property type="entry name" value="Flg_bb/hook_C_dom"/>
</dbReference>
<evidence type="ECO:0000313" key="9">
    <source>
        <dbReference type="EMBL" id="MBC5710486.1"/>
    </source>
</evidence>
<dbReference type="Pfam" id="PF22638">
    <property type="entry name" value="FlgK_D1"/>
    <property type="match status" value="1"/>
</dbReference>
<keyword evidence="10" id="KW-1185">Reference proteome</keyword>
<dbReference type="PANTHER" id="PTHR30033:SF1">
    <property type="entry name" value="FLAGELLAR HOOK-ASSOCIATED PROTEIN 1"/>
    <property type="match status" value="1"/>
</dbReference>
<comment type="caution">
    <text evidence="9">The sequence shown here is derived from an EMBL/GenBank/DDBJ whole genome shotgun (WGS) entry which is preliminary data.</text>
</comment>
<evidence type="ECO:0000256" key="2">
    <source>
        <dbReference type="ARBA" id="ARBA00004613"/>
    </source>
</evidence>
<name>A0ABR7HBD3_9FIRM</name>
<sequence length="505" mass="54183">MIRSSFTGFNTARLGLMASQNAMEVTGQNITNVKTTGYSRQRLEQSSLFGSTNIYNKVSDAHIGYGVIVNTVSQIRDPFVDTRYRLQMANLGEFDKKLSILNDLESHLDEIGGGKDALAAQLSDFHSSLQALQNSPGDVTMDNAVRGAAKSITEYLNLYSNQLKELRSQMEGGLSRDTDDINKLLSQIQELNISIMNSQANGLPALELQDQRNLLLDSLSTYGKISVNYTSTIAPSGASIDTMTLNMTMSDGSSVNLLKGTGTPAVFQLQTSADGSLRVDITPGDGSAKIEGAAFSAGSFKSTLSMLNDDGSFDGTATHGIGYYQKSLDEFARVFAKTFNTLNNLNGKLAGKDLFTSSDGQAINAGNIRITEEWMKGTIRITGGAAADSPAGDNSNILNMISALTGSQTFTDGKGGTVFKGSFQECLEDFRNILATDTKTTESTMKNYLSIVQDIASVREGISGVNLDEETANMMQLNKAFTAAARLMTTLDDMLNSVMGMGITK</sequence>
<comment type="subcellular location">
    <subcellularLocation>
        <location evidence="1">Bacterial flagellum</location>
    </subcellularLocation>
    <subcellularLocation>
        <location evidence="2">Secreted</location>
    </subcellularLocation>
</comment>
<dbReference type="SUPFAM" id="SSF64518">
    <property type="entry name" value="Phase 1 flagellin"/>
    <property type="match status" value="1"/>
</dbReference>
<comment type="similarity">
    <text evidence="3">Belongs to the flagella basal body rod proteins family.</text>
</comment>
<dbReference type="InterPro" id="IPR053927">
    <property type="entry name" value="FlgK_helical"/>
</dbReference>
<evidence type="ECO:0000256" key="5">
    <source>
        <dbReference type="ARBA" id="ARBA00022525"/>
    </source>
</evidence>
<evidence type="ECO:0000256" key="3">
    <source>
        <dbReference type="ARBA" id="ARBA00009677"/>
    </source>
</evidence>
<evidence type="ECO:0000313" key="10">
    <source>
        <dbReference type="Proteomes" id="UP000634672"/>
    </source>
</evidence>